<keyword evidence="1" id="KW-0812">Transmembrane</keyword>
<comment type="caution">
    <text evidence="2">The sequence shown here is derived from an EMBL/GenBank/DDBJ whole genome shotgun (WGS) entry which is preliminary data.</text>
</comment>
<keyword evidence="1" id="KW-1133">Transmembrane helix</keyword>
<reference evidence="2 3" key="1">
    <citation type="journal article" date="2016" name="Nat. Commun.">
        <title>Thousands of microbial genomes shed light on interconnected biogeochemical processes in an aquifer system.</title>
        <authorList>
            <person name="Anantharaman K."/>
            <person name="Brown C.T."/>
            <person name="Hug L.A."/>
            <person name="Sharon I."/>
            <person name="Castelle C.J."/>
            <person name="Probst A.J."/>
            <person name="Thomas B.C."/>
            <person name="Singh A."/>
            <person name="Wilkins M.J."/>
            <person name="Karaoz U."/>
            <person name="Brodie E.L."/>
            <person name="Williams K.H."/>
            <person name="Hubbard S.S."/>
            <person name="Banfield J.F."/>
        </authorList>
    </citation>
    <scope>NUCLEOTIDE SEQUENCE [LARGE SCALE GENOMIC DNA]</scope>
</reference>
<dbReference type="AlphaFoldDB" id="A0A1F4UFH6"/>
<proteinExistence type="predicted"/>
<sequence>MPKKGQSQNYDALGSIFNFLFEQSKQPPDKRRPIPITGVSGNDALTGMIATALERPAAFVTETTINEFNSILDVELAKVKFDRNGEDITIKASNIIDLIKDPAGFVDKVIKNNDAARKANRAKFLGEIMDDFITTSWAYKFGNKEIQSATVANSVANQKAETYKVARSVGQYSRSGVGDAPSADLDFMSERSLQLLGRETFGQGWDTLRKDEKDEFILVVSGGGGDAIERELNLARGSDPKGTYEEIKNYLDRKYNPNTANNFETALRNLKVEDEDKVVKDIRNVPKSVVSIFSPSVYKTLEQENLTQKINSLSGAAPGSDQENEKRMYEKTRLLLMMDSHGKNQINLGIDSLKRELASTTNSDRRKELKAQIKDSQQALRVMDTRGIFAGIGKLEGTINSFKATKETFGENASNFVGSMFSGAYFRDDKNRYNPVEKKTIGGVDILLAKKSDHKGIIEKINNKYNQIGENIYYMTPRSILRTFAYNGEGFARLLHRNLGSLNKYLPQNIAQLGVSMKGIEKAFNDKSGDDLNLFIQNTLASLRGSPNIRAEDLAKIEKLLKRSKTFKTLTDRFSLPFKIQSAAKKALAQQFKKARVAFARALLKNKALRDMLVKTGGSKLLGQWIAGGGIRVLVKSLVTAVAGAVGLVGTPIASFLIMVGTAIATDVLLKMAKGALVVMKYVTMGMIAIVVLMFLSASGEVSKFNKRNYSYGNAIPNSVIMCTAYEEEPVEGNIGPPGDIGDFDTQCVNGDTIEDIYARAASDLGLGTQLELISCPGHDMCASIDWAWCYSSSKIYCRADKLATALYDCTILERLFIHELMHQIQSINGAPYDVDLREWGADYVSGNGGSYMFSTRDGCMRATQVPMLPSCTPEILKSIAYAEPEGYATTCKTELRNYILSRFCN</sequence>
<feature type="transmembrane region" description="Helical" evidence="1">
    <location>
        <begin position="682"/>
        <end position="700"/>
    </location>
</feature>
<organism evidence="2 3">
    <name type="scientific">candidate division WS6 bacterium RIFOXYB1_FULL_33_14</name>
    <dbReference type="NCBI Taxonomy" id="1817896"/>
    <lineage>
        <taxon>Bacteria</taxon>
        <taxon>Candidatus Dojkabacteria</taxon>
    </lineage>
</organism>
<protein>
    <submittedName>
        <fullName evidence="2">Uncharacterized protein</fullName>
    </submittedName>
</protein>
<evidence type="ECO:0000313" key="3">
    <source>
        <dbReference type="Proteomes" id="UP000177434"/>
    </source>
</evidence>
<feature type="transmembrane region" description="Helical" evidence="1">
    <location>
        <begin position="641"/>
        <end position="670"/>
    </location>
</feature>
<evidence type="ECO:0000256" key="1">
    <source>
        <dbReference type="SAM" id="Phobius"/>
    </source>
</evidence>
<evidence type="ECO:0000313" key="2">
    <source>
        <dbReference type="EMBL" id="OGC43679.1"/>
    </source>
</evidence>
<accession>A0A1F4UFH6</accession>
<dbReference type="Proteomes" id="UP000177434">
    <property type="component" value="Unassembled WGS sequence"/>
</dbReference>
<gene>
    <name evidence="2" type="ORF">A2400_01280</name>
</gene>
<dbReference type="EMBL" id="MEUN01000112">
    <property type="protein sequence ID" value="OGC43679.1"/>
    <property type="molecule type" value="Genomic_DNA"/>
</dbReference>
<name>A0A1F4UFH6_9BACT</name>
<keyword evidence="1" id="KW-0472">Membrane</keyword>